<feature type="transmembrane region" description="Helical" evidence="1">
    <location>
        <begin position="358"/>
        <end position="376"/>
    </location>
</feature>
<feature type="domain" description="Acyltransferase 3" evidence="2">
    <location>
        <begin position="55"/>
        <end position="372"/>
    </location>
</feature>
<gene>
    <name evidence="4" type="ORF">BJ987_005826</name>
</gene>
<accession>A0ABS4QMK0</accession>
<keyword evidence="1" id="KW-0812">Transmembrane</keyword>
<evidence type="ECO:0000313" key="4">
    <source>
        <dbReference type="EMBL" id="MBP2192925.1"/>
    </source>
</evidence>
<organism evidence="4 5">
    <name type="scientific">Nocardia goodfellowii</name>
    <dbReference type="NCBI Taxonomy" id="882446"/>
    <lineage>
        <taxon>Bacteria</taxon>
        <taxon>Bacillati</taxon>
        <taxon>Actinomycetota</taxon>
        <taxon>Actinomycetes</taxon>
        <taxon>Mycobacteriales</taxon>
        <taxon>Nocardiaceae</taxon>
        <taxon>Nocardia</taxon>
    </lineage>
</organism>
<comment type="caution">
    <text evidence="4">The sequence shown here is derived from an EMBL/GenBank/DDBJ whole genome shotgun (WGS) entry which is preliminary data.</text>
</comment>
<keyword evidence="1" id="KW-0472">Membrane</keyword>
<feature type="transmembrane region" description="Helical" evidence="1">
    <location>
        <begin position="177"/>
        <end position="198"/>
    </location>
</feature>
<feature type="transmembrane region" description="Helical" evidence="1">
    <location>
        <begin position="114"/>
        <end position="132"/>
    </location>
</feature>
<keyword evidence="5" id="KW-1185">Reference proteome</keyword>
<dbReference type="Pfam" id="PF19040">
    <property type="entry name" value="SGNH"/>
    <property type="match status" value="1"/>
</dbReference>
<feature type="transmembrane region" description="Helical" evidence="1">
    <location>
        <begin position="326"/>
        <end position="346"/>
    </location>
</feature>
<evidence type="ECO:0000256" key="1">
    <source>
        <dbReference type="SAM" id="Phobius"/>
    </source>
</evidence>
<feature type="transmembrane region" description="Helical" evidence="1">
    <location>
        <begin position="264"/>
        <end position="282"/>
    </location>
</feature>
<evidence type="ECO:0000313" key="5">
    <source>
        <dbReference type="Proteomes" id="UP001519325"/>
    </source>
</evidence>
<evidence type="ECO:0000259" key="3">
    <source>
        <dbReference type="Pfam" id="PF19040"/>
    </source>
</evidence>
<feature type="transmembrane region" description="Helical" evidence="1">
    <location>
        <begin position="63"/>
        <end position="93"/>
    </location>
</feature>
<dbReference type="InterPro" id="IPR043968">
    <property type="entry name" value="SGNH"/>
</dbReference>
<dbReference type="EMBL" id="JAGGMR010000001">
    <property type="protein sequence ID" value="MBP2192925.1"/>
    <property type="molecule type" value="Genomic_DNA"/>
</dbReference>
<dbReference type="RefSeq" id="WP_245366178.1">
    <property type="nucleotide sequence ID" value="NZ_JAGGMR010000001.1"/>
</dbReference>
<feature type="transmembrane region" description="Helical" evidence="1">
    <location>
        <begin position="294"/>
        <end position="314"/>
    </location>
</feature>
<dbReference type="InterPro" id="IPR050879">
    <property type="entry name" value="Acyltransferase_3"/>
</dbReference>
<feature type="transmembrane region" description="Helical" evidence="1">
    <location>
        <begin position="205"/>
        <end position="223"/>
    </location>
</feature>
<dbReference type="PANTHER" id="PTHR23028">
    <property type="entry name" value="ACETYLTRANSFERASE"/>
    <property type="match status" value="1"/>
</dbReference>
<evidence type="ECO:0000259" key="2">
    <source>
        <dbReference type="Pfam" id="PF01757"/>
    </source>
</evidence>
<dbReference type="PANTHER" id="PTHR23028:SF53">
    <property type="entry name" value="ACYL_TRANSF_3 DOMAIN-CONTAINING PROTEIN"/>
    <property type="match status" value="1"/>
</dbReference>
<reference evidence="4 5" key="1">
    <citation type="submission" date="2021-03" db="EMBL/GenBank/DDBJ databases">
        <title>Sequencing the genomes of 1000 actinobacteria strains.</title>
        <authorList>
            <person name="Klenk H.-P."/>
        </authorList>
    </citation>
    <scope>NUCLEOTIDE SEQUENCE [LARGE SCALE GENOMIC DNA]</scope>
    <source>
        <strain evidence="4 5">DSM 45516</strain>
    </source>
</reference>
<feature type="domain" description="SGNH" evidence="3">
    <location>
        <begin position="475"/>
        <end position="693"/>
    </location>
</feature>
<proteinExistence type="predicted"/>
<name>A0ABS4QMK0_9NOCA</name>
<feature type="transmembrane region" description="Helical" evidence="1">
    <location>
        <begin position="397"/>
        <end position="416"/>
    </location>
</feature>
<dbReference type="Pfam" id="PF01757">
    <property type="entry name" value="Acyl_transf_3"/>
    <property type="match status" value="1"/>
</dbReference>
<feature type="transmembrane region" description="Helical" evidence="1">
    <location>
        <begin position="239"/>
        <end position="257"/>
    </location>
</feature>
<sequence>MRVGDGWHEELDGALAKNDDVRRGRWTRMVMPRIPRRMESARRGTNSAAAPEYRHDLDGLRGLAIALVVVFHVWMGRVSGGVDVFLVLSGFFFTGMLLRRSDIKRTMLRTGRRLLPALMVVLAAVLGATVIARPYTQWGDISAQTLASALYYQNWFLAGAELDYLAPDPSVSPLQHLWSMAVQTQFYLVILLVVAVWVRRSGQRMLLLAGLIGAGAASFWYAAEGAAQHQAWTYYDTGARAWELLAGAALAVAAPWIKVPHSVRAVVAIAGLAMVISCGMLIDGATRFPGPAALFPVLAAVALIISGMGSTPWVNRLLATPALVRLGGLAYALYLWHWPVLIFYLAEYGKVTPGLRGGLLVLGISLVLAVLTERCVEVPLRQRRYAGGVRYRRGVGLVTALAGVGVLVAALGWQAVLRANPAHAPEALDVVRYPGAAVLFAGTVAEPERMRPTVFEAQQDAPRPTSDGCITPNREVRECRYGDESAARTIALVGGSHSEHWLPALEVLAAEHRFRIVTFLKEGCPLTLVDEPSYAVAPFPECREWSVEVLDRLAGQRPDWVFLTATRPRTDDGGDTVPPEYLDIWSALSDRGLNVLAVRDTPWPRRDGVTYRALDCLAHRGTAYSCGIDRAAALTSENPATQPASAYPNVFPFDLTDAICRPDRCLAAEGNVLVYRDEHHISASYARTLAPELGRQIGAITQWW</sequence>
<dbReference type="Proteomes" id="UP001519325">
    <property type="component" value="Unassembled WGS sequence"/>
</dbReference>
<protein>
    <submittedName>
        <fullName evidence="4">Peptidoglycan/LPS O-acetylase OafA/YrhL</fullName>
    </submittedName>
</protein>
<keyword evidence="1" id="KW-1133">Transmembrane helix</keyword>
<dbReference type="InterPro" id="IPR002656">
    <property type="entry name" value="Acyl_transf_3_dom"/>
</dbReference>